<feature type="domain" description="PIN" evidence="1">
    <location>
        <begin position="3"/>
        <end position="127"/>
    </location>
</feature>
<keyword evidence="3" id="KW-1185">Reference proteome</keyword>
<proteinExistence type="predicted"/>
<organism evidence="2 3">
    <name type="scientific">Candidatus Methylomirabilis limnetica</name>
    <dbReference type="NCBI Taxonomy" id="2033718"/>
    <lineage>
        <taxon>Bacteria</taxon>
        <taxon>Candidatus Methylomirabilota</taxon>
        <taxon>Candidatus Methylomirabilia</taxon>
        <taxon>Candidatus Methylomirabilales</taxon>
        <taxon>Candidatus Methylomirabilaceae</taxon>
        <taxon>Candidatus Methylomirabilis</taxon>
    </lineage>
</organism>
<evidence type="ECO:0000313" key="2">
    <source>
        <dbReference type="EMBL" id="PTL36584.1"/>
    </source>
</evidence>
<dbReference type="SUPFAM" id="SSF88723">
    <property type="entry name" value="PIN domain-like"/>
    <property type="match status" value="1"/>
</dbReference>
<reference evidence="3" key="2">
    <citation type="journal article" date="2018" name="Environ. Microbiol.">
        <title>Bloom of a denitrifying methanotroph, 'Candidatus Methylomirabilis limnetica', in a deep stratified lake.</title>
        <authorList>
            <person name="Graf J.S."/>
            <person name="Mayr M.J."/>
            <person name="Marchant H.K."/>
            <person name="Tienken D."/>
            <person name="Hach P.F."/>
            <person name="Brand A."/>
            <person name="Schubert C.J."/>
            <person name="Kuypers M.M."/>
            <person name="Milucka J."/>
        </authorList>
    </citation>
    <scope>NUCLEOTIDE SEQUENCE [LARGE SCALE GENOMIC DNA]</scope>
    <source>
        <strain evidence="3">Zug</strain>
    </source>
</reference>
<reference evidence="2 3" key="1">
    <citation type="submission" date="2017-09" db="EMBL/GenBank/DDBJ databases">
        <title>Bloom of a denitrifying methanotroph, Candidatus Methylomirabilis limnetica, in a deep stratified lake.</title>
        <authorList>
            <person name="Graf J.S."/>
            <person name="Marchant H.K."/>
            <person name="Tienken D."/>
            <person name="Hach P.F."/>
            <person name="Brand A."/>
            <person name="Schubert C.J."/>
            <person name="Kuypers M.M."/>
            <person name="Milucka J."/>
        </authorList>
    </citation>
    <scope>NUCLEOTIDE SEQUENCE [LARGE SCALE GENOMIC DNA]</scope>
    <source>
        <strain evidence="2 3">Zug</strain>
    </source>
</reference>
<gene>
    <name evidence="2" type="ORF">CLG94_04365</name>
</gene>
<dbReference type="Gene3D" id="3.40.50.1010">
    <property type="entry name" value="5'-nuclease"/>
    <property type="match status" value="1"/>
</dbReference>
<evidence type="ECO:0000259" key="1">
    <source>
        <dbReference type="Pfam" id="PF01850"/>
    </source>
</evidence>
<evidence type="ECO:0000313" key="3">
    <source>
        <dbReference type="Proteomes" id="UP000241436"/>
    </source>
</evidence>
<dbReference type="OrthoDB" id="122690at2"/>
<dbReference type="InterPro" id="IPR002716">
    <property type="entry name" value="PIN_dom"/>
</dbReference>
<dbReference type="RefSeq" id="WP_107561653.1">
    <property type="nucleotide sequence ID" value="NZ_NVQC01000015.1"/>
</dbReference>
<protein>
    <submittedName>
        <fullName evidence="2">Twitching motility protein PilT</fullName>
    </submittedName>
</protein>
<dbReference type="EMBL" id="NVQC01000015">
    <property type="protein sequence ID" value="PTL36584.1"/>
    <property type="molecule type" value="Genomic_DNA"/>
</dbReference>
<dbReference type="Proteomes" id="UP000241436">
    <property type="component" value="Unassembled WGS sequence"/>
</dbReference>
<comment type="caution">
    <text evidence="2">The sequence shown here is derived from an EMBL/GenBank/DDBJ whole genome shotgun (WGS) entry which is preliminary data.</text>
</comment>
<dbReference type="InterPro" id="IPR029060">
    <property type="entry name" value="PIN-like_dom_sf"/>
</dbReference>
<sequence>MKVFLDTSVLVATFYGDHEHHAPSIDLFLRFGKKDACCAAHSLAEVYATLTGMPGRRRVGGDTALLFLSDVREHLTLVSLDECEYFQLVEEAASLNLASGAIYDALLGYCALKAQAKTLYTWNTKDFLRLPPAIAGRVRQPDQ</sequence>
<accession>A0A2T4TZP2</accession>
<name>A0A2T4TZP2_9BACT</name>
<dbReference type="AlphaFoldDB" id="A0A2T4TZP2"/>
<dbReference type="Pfam" id="PF01850">
    <property type="entry name" value="PIN"/>
    <property type="match status" value="1"/>
</dbReference>